<dbReference type="RefSeq" id="XP_058331432.1">
    <property type="nucleotide sequence ID" value="XM_058472429.1"/>
</dbReference>
<evidence type="ECO:0000313" key="2">
    <source>
        <dbReference type="EMBL" id="KAJ5238513.1"/>
    </source>
</evidence>
<evidence type="ECO:0000256" key="1">
    <source>
        <dbReference type="SAM" id="MobiDB-lite"/>
    </source>
</evidence>
<proteinExistence type="predicted"/>
<reference evidence="2" key="1">
    <citation type="submission" date="2022-11" db="EMBL/GenBank/DDBJ databases">
        <authorList>
            <person name="Petersen C."/>
        </authorList>
    </citation>
    <scope>NUCLEOTIDE SEQUENCE</scope>
    <source>
        <strain evidence="2">IBT 19713</strain>
    </source>
</reference>
<dbReference type="GeneID" id="83199732"/>
<dbReference type="EMBL" id="JAPQKS010000003">
    <property type="protein sequence ID" value="KAJ5238513.1"/>
    <property type="molecule type" value="Genomic_DNA"/>
</dbReference>
<organism evidence="2 3">
    <name type="scientific">Penicillium chermesinum</name>
    <dbReference type="NCBI Taxonomy" id="63820"/>
    <lineage>
        <taxon>Eukaryota</taxon>
        <taxon>Fungi</taxon>
        <taxon>Dikarya</taxon>
        <taxon>Ascomycota</taxon>
        <taxon>Pezizomycotina</taxon>
        <taxon>Eurotiomycetes</taxon>
        <taxon>Eurotiomycetidae</taxon>
        <taxon>Eurotiales</taxon>
        <taxon>Aspergillaceae</taxon>
        <taxon>Penicillium</taxon>
    </lineage>
</organism>
<evidence type="ECO:0000313" key="3">
    <source>
        <dbReference type="Proteomes" id="UP001150941"/>
    </source>
</evidence>
<name>A0A9W9P8H9_9EURO</name>
<protein>
    <submittedName>
        <fullName evidence="2">Uncharacterized protein</fullName>
    </submittedName>
</protein>
<keyword evidence="3" id="KW-1185">Reference proteome</keyword>
<comment type="caution">
    <text evidence="2">The sequence shown here is derived from an EMBL/GenBank/DDBJ whole genome shotgun (WGS) entry which is preliminary data.</text>
</comment>
<dbReference type="AlphaFoldDB" id="A0A9W9P8H9"/>
<reference evidence="2" key="2">
    <citation type="journal article" date="2023" name="IMA Fungus">
        <title>Comparative genomic study of the Penicillium genus elucidates a diverse pangenome and 15 lateral gene transfer events.</title>
        <authorList>
            <person name="Petersen C."/>
            <person name="Sorensen T."/>
            <person name="Nielsen M.R."/>
            <person name="Sondergaard T.E."/>
            <person name="Sorensen J.L."/>
            <person name="Fitzpatrick D.A."/>
            <person name="Frisvad J.C."/>
            <person name="Nielsen K.L."/>
        </authorList>
    </citation>
    <scope>NUCLEOTIDE SEQUENCE</scope>
    <source>
        <strain evidence="2">IBT 19713</strain>
    </source>
</reference>
<sequence>MESKLGWSTPVSQLREASDMLKTEKEKKGKKQITAREKAAGPPGWRATKLIGEAKRPLEALAATRLATVAVMQPWN</sequence>
<feature type="compositionally biased region" description="Basic and acidic residues" evidence="1">
    <location>
        <begin position="16"/>
        <end position="27"/>
    </location>
</feature>
<gene>
    <name evidence="2" type="ORF">N7468_003132</name>
</gene>
<feature type="region of interest" description="Disordered" evidence="1">
    <location>
        <begin position="1"/>
        <end position="45"/>
    </location>
</feature>
<dbReference type="Proteomes" id="UP001150941">
    <property type="component" value="Unassembled WGS sequence"/>
</dbReference>
<accession>A0A9W9P8H9</accession>